<dbReference type="EMBL" id="BRPJ01000008">
    <property type="protein sequence ID" value="GLB28554.1"/>
    <property type="molecule type" value="Genomic_DNA"/>
</dbReference>
<organism evidence="1 2">
    <name type="scientific">Lacrimispora amygdalina</name>
    <dbReference type="NCBI Taxonomy" id="253257"/>
    <lineage>
        <taxon>Bacteria</taxon>
        <taxon>Bacillati</taxon>
        <taxon>Bacillota</taxon>
        <taxon>Clostridia</taxon>
        <taxon>Lachnospirales</taxon>
        <taxon>Lachnospiraceae</taxon>
        <taxon>Lacrimispora</taxon>
    </lineage>
</organism>
<name>A0ABQ5M0S9_9FIRM</name>
<dbReference type="RefSeq" id="WP_170313311.1">
    <property type="nucleotide sequence ID" value="NZ_BRPJ01000008.1"/>
</dbReference>
<protein>
    <submittedName>
        <fullName evidence="1">Uncharacterized protein</fullName>
    </submittedName>
</protein>
<dbReference type="Proteomes" id="UP001419084">
    <property type="component" value="Unassembled WGS sequence"/>
</dbReference>
<sequence>MNKILDNNYYDLIIGNTIISNYNTGDNIPPVSEPFSLLHIPVVSPDPCNLGTHPAK</sequence>
<reference evidence="1 2" key="1">
    <citation type="journal article" date="2024" name="Int. J. Syst. Evol. Microbiol.">
        <title>Lacrimispora brassicae sp. nov. isolated from fermented cabbage, and proposal of Clostridium indicum Gundawar et al. 2019 and Clostridium methoxybenzovorans Mechichi et al. 1999 as heterotypic synonyms of Lacrimispora amygdalina (Parshina et al. 2003) Haas and Blanchard 2020 and Lacrimispora indolis (McClung and McCoy 1957) Haas and Blanchard 2020, respectively.</title>
        <authorList>
            <person name="Kobayashi H."/>
            <person name="Tanizawa Y."/>
            <person name="Sakamoto M."/>
            <person name="Ohkuma M."/>
            <person name="Tohno M."/>
        </authorList>
    </citation>
    <scope>NUCLEOTIDE SEQUENCE [LARGE SCALE GENOMIC DNA]</scope>
    <source>
        <strain evidence="1 2">DSM 12857</strain>
    </source>
</reference>
<accession>A0ABQ5M0S9</accession>
<evidence type="ECO:0000313" key="2">
    <source>
        <dbReference type="Proteomes" id="UP001419084"/>
    </source>
</evidence>
<proteinExistence type="predicted"/>
<gene>
    <name evidence="1" type="ORF">LAD12857_04770</name>
</gene>
<keyword evidence="2" id="KW-1185">Reference proteome</keyword>
<comment type="caution">
    <text evidence="1">The sequence shown here is derived from an EMBL/GenBank/DDBJ whole genome shotgun (WGS) entry which is preliminary data.</text>
</comment>
<evidence type="ECO:0000313" key="1">
    <source>
        <dbReference type="EMBL" id="GLB28554.1"/>
    </source>
</evidence>